<dbReference type="RefSeq" id="WP_256394480.1">
    <property type="nucleotide sequence ID" value="NZ_JANHDJ010000001.1"/>
</dbReference>
<dbReference type="CDD" id="cd02035">
    <property type="entry name" value="ArsA"/>
    <property type="match status" value="1"/>
</dbReference>
<protein>
    <submittedName>
        <fullName evidence="4">ArsA family ATPase</fullName>
    </submittedName>
</protein>
<dbReference type="SUPFAM" id="SSF52540">
    <property type="entry name" value="P-loop containing nucleoside triphosphate hydrolases"/>
    <property type="match status" value="1"/>
</dbReference>
<feature type="domain" description="ArsA/GET3 Anion-transporting ATPase-like" evidence="3">
    <location>
        <begin position="51"/>
        <end position="389"/>
    </location>
</feature>
<reference evidence="4 5" key="1">
    <citation type="journal article" date="2019" name="Int. J. Syst. Evol. Microbiol.">
        <title>The Global Catalogue of Microorganisms (GCM) 10K type strain sequencing project: providing services to taxonomists for standard genome sequencing and annotation.</title>
        <authorList>
            <consortium name="The Broad Institute Genomics Platform"/>
            <consortium name="The Broad Institute Genome Sequencing Center for Infectious Disease"/>
            <person name="Wu L."/>
            <person name="Ma J."/>
        </authorList>
    </citation>
    <scope>NUCLEOTIDE SEQUENCE [LARGE SCALE GENOMIC DNA]</scope>
    <source>
        <strain evidence="4 5">CGMCC 1.10593</strain>
    </source>
</reference>
<dbReference type="InterPro" id="IPR025723">
    <property type="entry name" value="ArsA/GET3_ATPase-like"/>
</dbReference>
<dbReference type="NCBIfam" id="TIGR00345">
    <property type="entry name" value="GET3_arsA_TRC40"/>
    <property type="match status" value="1"/>
</dbReference>
<dbReference type="Proteomes" id="UP001597052">
    <property type="component" value="Unassembled WGS sequence"/>
</dbReference>
<organism evidence="4 5">
    <name type="scientific">Halohasta litorea</name>
    <dbReference type="NCBI Taxonomy" id="869891"/>
    <lineage>
        <taxon>Archaea</taxon>
        <taxon>Methanobacteriati</taxon>
        <taxon>Methanobacteriota</taxon>
        <taxon>Stenosarchaea group</taxon>
        <taxon>Halobacteria</taxon>
        <taxon>Halobacteriales</taxon>
        <taxon>Haloferacaceae</taxon>
        <taxon>Halohasta</taxon>
    </lineage>
</organism>
<evidence type="ECO:0000256" key="2">
    <source>
        <dbReference type="SAM" id="MobiDB-lite"/>
    </source>
</evidence>
<evidence type="ECO:0000259" key="3">
    <source>
        <dbReference type="Pfam" id="PF02374"/>
    </source>
</evidence>
<proteinExistence type="inferred from homology"/>
<comment type="similarity">
    <text evidence="1">Belongs to the arsA ATPase family.</text>
</comment>
<dbReference type="EMBL" id="JBHUDM010000001">
    <property type="protein sequence ID" value="MFD1640782.1"/>
    <property type="molecule type" value="Genomic_DNA"/>
</dbReference>
<feature type="compositionally biased region" description="Acidic residues" evidence="2">
    <location>
        <begin position="1"/>
        <end position="18"/>
    </location>
</feature>
<name>A0ABD6D607_9EURY</name>
<dbReference type="Gene3D" id="3.40.50.300">
    <property type="entry name" value="P-loop containing nucleotide triphosphate hydrolases"/>
    <property type="match status" value="1"/>
</dbReference>
<dbReference type="InterPro" id="IPR016300">
    <property type="entry name" value="ATPase_ArsA/GET3"/>
</dbReference>
<comment type="caution">
    <text evidence="4">The sequence shown here is derived from an EMBL/GenBank/DDBJ whole genome shotgun (WGS) entry which is preliminary data.</text>
</comment>
<evidence type="ECO:0000313" key="4">
    <source>
        <dbReference type="EMBL" id="MFD1640782.1"/>
    </source>
</evidence>
<keyword evidence="5" id="KW-1185">Reference proteome</keyword>
<gene>
    <name evidence="4" type="ORF">ACFSBW_02675</name>
</gene>
<sequence>MSEIDVEAVDEVEGEEPSGGESEADHATEGPQPVEVTATETDLPAGVDAPEYVLYGGKGGVGKTTMAAATGLSSAAGGAATLVVSTDPAHSLSDTLETAIPPTPTRIREEIPLWAAEIDPDEAMGEGMFGTDEDPLGGMGEMGEGLGPMGDMLGGDEGDDGMGGLAGMMGMGGSMPGADEAVAMRQLLEYLDDPRFDRVIVDTAPTGHTLRLLELPELMDSMVGRVMKMRQRMQGMFDGLKGMFGGGSDEADPSADLDQLRERIERLRGVLRDPDQTDFRVVMIPEEMSVVESERLVDQLGAFEIPVQTLVVNRVMEDLADITDREVDPEWIVTPNLEDCEFCQRRWQVQQNALSKSTDLFRNREVKRVPLLADEVRGEAALRIVAACLA</sequence>
<dbReference type="AlphaFoldDB" id="A0ABD6D607"/>
<feature type="region of interest" description="Disordered" evidence="2">
    <location>
        <begin position="1"/>
        <end position="45"/>
    </location>
</feature>
<accession>A0ABD6D607</accession>
<dbReference type="Pfam" id="PF02374">
    <property type="entry name" value="ArsA_ATPase"/>
    <property type="match status" value="1"/>
</dbReference>
<evidence type="ECO:0000313" key="5">
    <source>
        <dbReference type="Proteomes" id="UP001597052"/>
    </source>
</evidence>
<dbReference type="InterPro" id="IPR027417">
    <property type="entry name" value="P-loop_NTPase"/>
</dbReference>
<dbReference type="PANTHER" id="PTHR10803">
    <property type="entry name" value="ARSENICAL PUMP-DRIVING ATPASE ARSENITE-TRANSLOCATING ATPASE"/>
    <property type="match status" value="1"/>
</dbReference>
<dbReference type="PANTHER" id="PTHR10803:SF3">
    <property type="entry name" value="ATPASE GET3"/>
    <property type="match status" value="1"/>
</dbReference>
<evidence type="ECO:0000256" key="1">
    <source>
        <dbReference type="ARBA" id="ARBA00011040"/>
    </source>
</evidence>